<name>A0A381XDG9_9ZZZZ</name>
<sequence length="25" mass="3026">MRKLGELLLVFFFCFEVCSQDEEEL</sequence>
<proteinExistence type="predicted"/>
<feature type="non-terminal residue" evidence="1">
    <location>
        <position position="25"/>
    </location>
</feature>
<gene>
    <name evidence="1" type="ORF">METZ01_LOCUS115375</name>
</gene>
<protein>
    <submittedName>
        <fullName evidence="1">Uncharacterized protein</fullName>
    </submittedName>
</protein>
<dbReference type="AlphaFoldDB" id="A0A381XDG9"/>
<evidence type="ECO:0000313" key="1">
    <source>
        <dbReference type="EMBL" id="SVA62521.1"/>
    </source>
</evidence>
<dbReference type="EMBL" id="UINC01014701">
    <property type="protein sequence ID" value="SVA62521.1"/>
    <property type="molecule type" value="Genomic_DNA"/>
</dbReference>
<reference evidence="1" key="1">
    <citation type="submission" date="2018-05" db="EMBL/GenBank/DDBJ databases">
        <authorList>
            <person name="Lanie J.A."/>
            <person name="Ng W.-L."/>
            <person name="Kazmierczak K.M."/>
            <person name="Andrzejewski T.M."/>
            <person name="Davidsen T.M."/>
            <person name="Wayne K.J."/>
            <person name="Tettelin H."/>
            <person name="Glass J.I."/>
            <person name="Rusch D."/>
            <person name="Podicherti R."/>
            <person name="Tsui H.-C.T."/>
            <person name="Winkler M.E."/>
        </authorList>
    </citation>
    <scope>NUCLEOTIDE SEQUENCE</scope>
</reference>
<accession>A0A381XDG9</accession>
<organism evidence="1">
    <name type="scientific">marine metagenome</name>
    <dbReference type="NCBI Taxonomy" id="408172"/>
    <lineage>
        <taxon>unclassified sequences</taxon>
        <taxon>metagenomes</taxon>
        <taxon>ecological metagenomes</taxon>
    </lineage>
</organism>